<sequence length="247" mass="26920">MRVAAGGWLFMLWAGTVSAGQFSGPVRLEVQTESRSVTVASYRLQRYLDKQNCKAELVFNQAVEGEAQVESDLVYRQDGWEGRLKLRAVNADGQDPVPVWVTRRTAGVRTLGELEGRDVSLVAGTDPLSGRLALKALAAEGVRPKRGQRYEAGDFSSALGLLLHNNTHAAVSELGLVTPFLESQGLAITWQGEPVSGAGWYAGTDTTNPGLQPCLRALLELKRSDDRQIFNLFPEWVHGFATPDSQP</sequence>
<evidence type="ECO:0008006" key="4">
    <source>
        <dbReference type="Google" id="ProtNLM"/>
    </source>
</evidence>
<evidence type="ECO:0000313" key="3">
    <source>
        <dbReference type="Proteomes" id="UP000261325"/>
    </source>
</evidence>
<dbReference type="EMBL" id="DLYI01000219">
    <property type="protein sequence ID" value="HAC29404.1"/>
    <property type="molecule type" value="Genomic_DNA"/>
</dbReference>
<evidence type="ECO:0000313" key="2">
    <source>
        <dbReference type="EMBL" id="HAC29404.1"/>
    </source>
</evidence>
<protein>
    <recommendedName>
        <fullName evidence="4">Solute-binding protein family 3/N-terminal domain-containing protein</fullName>
    </recommendedName>
</protein>
<reference evidence="2 3" key="1">
    <citation type="journal article" date="2018" name="Nat. Biotechnol.">
        <title>A standardized bacterial taxonomy based on genome phylogeny substantially revises the tree of life.</title>
        <authorList>
            <person name="Parks D.H."/>
            <person name="Chuvochina M."/>
            <person name="Waite D.W."/>
            <person name="Rinke C."/>
            <person name="Skarshewski A."/>
            <person name="Chaumeil P.A."/>
            <person name="Hugenholtz P."/>
        </authorList>
    </citation>
    <scope>NUCLEOTIDE SEQUENCE [LARGE SCALE GENOMIC DNA]</scope>
    <source>
        <strain evidence="2">UBA9049</strain>
    </source>
</reference>
<dbReference type="Proteomes" id="UP000261325">
    <property type="component" value="Unassembled WGS sequence"/>
</dbReference>
<name>A0A3B8WGU2_MARNT</name>
<evidence type="ECO:0000256" key="1">
    <source>
        <dbReference type="SAM" id="SignalP"/>
    </source>
</evidence>
<dbReference type="SUPFAM" id="SSF53850">
    <property type="entry name" value="Periplasmic binding protein-like II"/>
    <property type="match status" value="1"/>
</dbReference>
<comment type="caution">
    <text evidence="2">The sequence shown here is derived from an EMBL/GenBank/DDBJ whole genome shotgun (WGS) entry which is preliminary data.</text>
</comment>
<accession>A0A3B8WGU2</accession>
<dbReference type="AlphaFoldDB" id="A0A3B8WGU2"/>
<dbReference type="Pfam" id="PF12974">
    <property type="entry name" value="Phosphonate-bd"/>
    <property type="match status" value="1"/>
</dbReference>
<gene>
    <name evidence="2" type="ORF">DCF82_16580</name>
</gene>
<keyword evidence="1" id="KW-0732">Signal</keyword>
<organism evidence="2 3">
    <name type="scientific">Marinobacter nauticus</name>
    <name type="common">Marinobacter hydrocarbonoclasticus</name>
    <name type="synonym">Marinobacter aquaeolei</name>
    <dbReference type="NCBI Taxonomy" id="2743"/>
    <lineage>
        <taxon>Bacteria</taxon>
        <taxon>Pseudomonadati</taxon>
        <taxon>Pseudomonadota</taxon>
        <taxon>Gammaproteobacteria</taxon>
        <taxon>Pseudomonadales</taxon>
        <taxon>Marinobacteraceae</taxon>
        <taxon>Marinobacter</taxon>
    </lineage>
</organism>
<feature type="chain" id="PRO_5017546893" description="Solute-binding protein family 3/N-terminal domain-containing protein" evidence="1">
    <location>
        <begin position="20"/>
        <end position="247"/>
    </location>
</feature>
<feature type="signal peptide" evidence="1">
    <location>
        <begin position="1"/>
        <end position="19"/>
    </location>
</feature>
<proteinExistence type="predicted"/>